<evidence type="ECO:0000313" key="2">
    <source>
        <dbReference type="EMBL" id="CAK9073026.1"/>
    </source>
</evidence>
<feature type="compositionally biased region" description="Basic residues" evidence="1">
    <location>
        <begin position="672"/>
        <end position="684"/>
    </location>
</feature>
<feature type="region of interest" description="Disordered" evidence="1">
    <location>
        <begin position="617"/>
        <end position="652"/>
    </location>
</feature>
<organism evidence="2 3">
    <name type="scientific">Durusdinium trenchii</name>
    <dbReference type="NCBI Taxonomy" id="1381693"/>
    <lineage>
        <taxon>Eukaryota</taxon>
        <taxon>Sar</taxon>
        <taxon>Alveolata</taxon>
        <taxon>Dinophyceae</taxon>
        <taxon>Suessiales</taxon>
        <taxon>Symbiodiniaceae</taxon>
        <taxon>Durusdinium</taxon>
    </lineage>
</organism>
<accession>A0ABP0PBJ5</accession>
<protein>
    <recommendedName>
        <fullName evidence="4">CxC2-like cysteine cluster KDZ transposase-associated domain-containing protein</fullName>
    </recommendedName>
</protein>
<dbReference type="Proteomes" id="UP001642484">
    <property type="component" value="Unassembled WGS sequence"/>
</dbReference>
<name>A0ABP0PBJ5_9DINO</name>
<keyword evidence="3" id="KW-1185">Reference proteome</keyword>
<feature type="non-terminal residue" evidence="2">
    <location>
        <position position="1"/>
    </location>
</feature>
<feature type="compositionally biased region" description="Basic and acidic residues" evidence="1">
    <location>
        <begin position="692"/>
        <end position="707"/>
    </location>
</feature>
<feature type="compositionally biased region" description="Basic residues" evidence="1">
    <location>
        <begin position="810"/>
        <end position="820"/>
    </location>
</feature>
<feature type="region of interest" description="Disordered" evidence="1">
    <location>
        <begin position="747"/>
        <end position="820"/>
    </location>
</feature>
<gene>
    <name evidence="2" type="ORF">CCMP2556_LOCUS35930</name>
</gene>
<comment type="caution">
    <text evidence="2">The sequence shown here is derived from an EMBL/GenBank/DDBJ whole genome shotgun (WGS) entry which is preliminary data.</text>
</comment>
<reference evidence="2 3" key="1">
    <citation type="submission" date="2024-02" db="EMBL/GenBank/DDBJ databases">
        <authorList>
            <person name="Chen Y."/>
            <person name="Shah S."/>
            <person name="Dougan E. K."/>
            <person name="Thang M."/>
            <person name="Chan C."/>
        </authorList>
    </citation>
    <scope>NUCLEOTIDE SEQUENCE [LARGE SCALE GENOMIC DNA]</scope>
</reference>
<feature type="region of interest" description="Disordered" evidence="1">
    <location>
        <begin position="79"/>
        <end position="105"/>
    </location>
</feature>
<dbReference type="EMBL" id="CAXAMN010022827">
    <property type="protein sequence ID" value="CAK9073026.1"/>
    <property type="molecule type" value="Genomic_DNA"/>
</dbReference>
<feature type="region of interest" description="Disordered" evidence="1">
    <location>
        <begin position="666"/>
        <end position="719"/>
    </location>
</feature>
<proteinExistence type="predicted"/>
<sequence length="1064" mass="120242">RRGVRKWLFAHQMDEVFGKEVAEGMRERKRMDPDLWESETRFHPECPQQEEFRQYLCLVEDAHEDEHCEEVDRLYSCLDQDSDSSDAGSTGKKRGKAEAQPKTKAVNEANAKLKWALALLVDNLKNLPMPQHTSDKYAASVKEDCDEKTTIVQESREPENVSVKINGKDGKPVQVNMQMLSPEAIVKHLFSCGLEIDDRLVESYWSHLEDVNDDWAAQTSSFREAVSRPVLPLGCYGDEAQEGLQNAPLLKIFGIFMNLPLYRPKATRLSRYLIFCIESNKLYSVQETLFPVLRRMVESFNMLTQIGIGDRRFLVSEVRGDQVFIRQIFSHKSMWTSHQICFRCAACTGGPLSYTNYDGEWANTLRSTREFVQDELPAEECPLVDLYFFNISVIKNCTLHVINLGLLGVANGSAFGMLLDLQWWGDTSSGYDEPMSKAFDAFTAWRKARKIYTSQPRFRPKALLRENYGFFLNCKGFNARVVCEWLRHTLVDLSASPQRHMDERSDLCLVAMILGCTARVRLGFTMPHFLCAMVADSGSVFLSDIVLLSALPCVIFIGALLWCINQVELEELRLELTTLHQANEIERSGRQFLLAYKKLALLTRKLQLDLKNTLEEERKAKGEKSEAEPKKRATAKAKGKAKAKAKTKASAMEDIAERKAMESLTVAEPKPKAKSKGGRLRKMIRTPTPPSFRERMSESRKRVREASPKPAVSEEDSDIEIELAIEKAAQEINMEVADVKMSDCPTPKRRLFANDDEATAPASNVNAASADGHRPSEAEAPKAKRKPRARKSKDAEPEVDPPAAEAAPKAKAKAARKPRRKAIQIDVANEDLQDDLMRDIIRSNFTKVENLDLDSFKEFCMAMEKEADLKNSKTVPYWTRASSGVKWLAQPGAPQVAYFSVSDSNVTKSVSWNKRMLAMHASAVLFAVWIDQQDLFDIYTDSDDNRRFNLEMAKIKFNGQRALEGLNAKAQQMGYQGREYPVMFGLKMVELYDALVGTRTGMPTLPPRLPPLDETLAQALDQDEENDAESSWAEAELTAVVRYLRGGKSLQLPLDVRTVLPTRF</sequence>
<feature type="compositionally biased region" description="Basic residues" evidence="1">
    <location>
        <begin position="632"/>
        <end position="647"/>
    </location>
</feature>
<evidence type="ECO:0000256" key="1">
    <source>
        <dbReference type="SAM" id="MobiDB-lite"/>
    </source>
</evidence>
<evidence type="ECO:0000313" key="3">
    <source>
        <dbReference type="Proteomes" id="UP001642484"/>
    </source>
</evidence>
<feature type="compositionally biased region" description="Basic and acidic residues" evidence="1">
    <location>
        <begin position="771"/>
        <end position="782"/>
    </location>
</feature>
<evidence type="ECO:0008006" key="4">
    <source>
        <dbReference type="Google" id="ProtNLM"/>
    </source>
</evidence>
<feature type="compositionally biased region" description="Basic and acidic residues" evidence="1">
    <location>
        <begin position="617"/>
        <end position="631"/>
    </location>
</feature>